<dbReference type="EMBL" id="CP026113">
    <property type="protein sequence ID" value="AUT64440.1"/>
    <property type="molecule type" value="Genomic_DNA"/>
</dbReference>
<evidence type="ECO:0000313" key="1">
    <source>
        <dbReference type="EMBL" id="AUT64440.1"/>
    </source>
</evidence>
<proteinExistence type="predicted"/>
<name>A0A2I8EY63_9BURK</name>
<sequence>MQTQSCAPYRGFTIDVRVMANNVVSLNGKELRYSVSWSILSSGLPATAVTSLPQQLDFLSREEAFSYAERRAHTFIDGCLYAPDIESIASVT</sequence>
<evidence type="ECO:0000313" key="2">
    <source>
        <dbReference type="Proteomes" id="UP000243502"/>
    </source>
</evidence>
<gene>
    <name evidence="1" type="ORF">C2L65_32685</name>
</gene>
<reference evidence="1 2" key="1">
    <citation type="submission" date="2018-01" db="EMBL/GenBank/DDBJ databases">
        <title>Species boundaries and ecological features among Paraburkholderia terrae DSMZ17804T, P. hospita DSMZ17164T and P. caribensis DSMZ13236T.</title>
        <authorList>
            <person name="Pratama A.A."/>
        </authorList>
    </citation>
    <scope>NUCLEOTIDE SEQUENCE [LARGE SCALE GENOMIC DNA]</scope>
    <source>
        <strain evidence="1 2">DSM 17804</strain>
    </source>
</reference>
<dbReference type="Proteomes" id="UP000243502">
    <property type="component" value="Chromosome 3"/>
</dbReference>
<dbReference type="AlphaFoldDB" id="A0A2I8EY63"/>
<organism evidence="1 2">
    <name type="scientific">Paraburkholderia terrae</name>
    <dbReference type="NCBI Taxonomy" id="311230"/>
    <lineage>
        <taxon>Bacteria</taxon>
        <taxon>Pseudomonadati</taxon>
        <taxon>Pseudomonadota</taxon>
        <taxon>Betaproteobacteria</taxon>
        <taxon>Burkholderiales</taxon>
        <taxon>Burkholderiaceae</taxon>
        <taxon>Paraburkholderia</taxon>
    </lineage>
</organism>
<accession>A0A2I8EY63</accession>
<dbReference type="KEGG" id="pter:C2L65_32685"/>
<protein>
    <submittedName>
        <fullName evidence="1">Uncharacterized protein</fullName>
    </submittedName>
</protein>